<evidence type="ECO:0000313" key="2">
    <source>
        <dbReference type="EMBL" id="EOA99930.1"/>
    </source>
</evidence>
<feature type="region of interest" description="Disordered" evidence="1">
    <location>
        <begin position="144"/>
        <end position="167"/>
    </location>
</feature>
<dbReference type="EMBL" id="KB743257">
    <property type="protein sequence ID" value="EOA99930.1"/>
    <property type="molecule type" value="Genomic_DNA"/>
</dbReference>
<organism evidence="2 3">
    <name type="scientific">Anas platyrhynchos</name>
    <name type="common">Mallard</name>
    <name type="synonym">Anas boschas</name>
    <dbReference type="NCBI Taxonomy" id="8839"/>
    <lineage>
        <taxon>Eukaryota</taxon>
        <taxon>Metazoa</taxon>
        <taxon>Chordata</taxon>
        <taxon>Craniata</taxon>
        <taxon>Vertebrata</taxon>
        <taxon>Euteleostomi</taxon>
        <taxon>Archelosauria</taxon>
        <taxon>Archosauria</taxon>
        <taxon>Dinosauria</taxon>
        <taxon>Saurischia</taxon>
        <taxon>Theropoda</taxon>
        <taxon>Coelurosauria</taxon>
        <taxon>Aves</taxon>
        <taxon>Neognathae</taxon>
        <taxon>Galloanserae</taxon>
        <taxon>Anseriformes</taxon>
        <taxon>Anatidae</taxon>
        <taxon>Anatinae</taxon>
        <taxon>Anas</taxon>
    </lineage>
</organism>
<dbReference type="AlphaFoldDB" id="R0JRC7"/>
<gene>
    <name evidence="2" type="ORF">Anapl_03289</name>
</gene>
<name>R0JRC7_ANAPL</name>
<accession>R0JRC7</accession>
<sequence>MKNGPQVSAMPKWGARLASEGEHPTGLTCEGGQLSQDCQGPKELLSLDFKNDCILIFKSFPGHQQKLHNASGAPCKLMACWARPPSIELMAHGHLLVSAPGFRGEKGGEEKSPQIITQPEQPAADLYADTDAFQMGIVSQFSHPNSPKGINKSSTPRPPASPANRQLHTEPGIAGHVSWLYERFGLPGILVQTLAYVHLPDPRTPAAPRPASCSHRRVRQPRSTPGLLGYFQFSVQNWQKLQKFSAAEDAALLEGATGGNTVGLLHISRDAMRLCYSFHIAPSTPANYRTASPGADNTRMRSLS</sequence>
<proteinExistence type="predicted"/>
<keyword evidence="3" id="KW-1185">Reference proteome</keyword>
<protein>
    <submittedName>
        <fullName evidence="2">Uncharacterized protein</fullName>
    </submittedName>
</protein>
<evidence type="ECO:0000256" key="1">
    <source>
        <dbReference type="SAM" id="MobiDB-lite"/>
    </source>
</evidence>
<evidence type="ECO:0000313" key="3">
    <source>
        <dbReference type="Proteomes" id="UP000296049"/>
    </source>
</evidence>
<dbReference type="Proteomes" id="UP000296049">
    <property type="component" value="Unassembled WGS sequence"/>
</dbReference>
<reference evidence="3" key="1">
    <citation type="journal article" date="2013" name="Nat. Genet.">
        <title>The duck genome and transcriptome provide insight into an avian influenza virus reservoir species.</title>
        <authorList>
            <person name="Huang Y."/>
            <person name="Li Y."/>
            <person name="Burt D.W."/>
            <person name="Chen H."/>
            <person name="Zhang Y."/>
            <person name="Qian W."/>
            <person name="Kim H."/>
            <person name="Gan S."/>
            <person name="Zhao Y."/>
            <person name="Li J."/>
            <person name="Yi K."/>
            <person name="Feng H."/>
            <person name="Zhu P."/>
            <person name="Li B."/>
            <person name="Liu Q."/>
            <person name="Fairley S."/>
            <person name="Magor K.E."/>
            <person name="Du Z."/>
            <person name="Hu X."/>
            <person name="Goodman L."/>
            <person name="Tafer H."/>
            <person name="Vignal A."/>
            <person name="Lee T."/>
            <person name="Kim K.W."/>
            <person name="Sheng Z."/>
            <person name="An Y."/>
            <person name="Searle S."/>
            <person name="Herrero J."/>
            <person name="Groenen M.A."/>
            <person name="Crooijmans R.P."/>
            <person name="Faraut T."/>
            <person name="Cai Q."/>
            <person name="Webster R.G."/>
            <person name="Aldridge J.R."/>
            <person name="Warren W.C."/>
            <person name="Bartschat S."/>
            <person name="Kehr S."/>
            <person name="Marz M."/>
            <person name="Stadler P.F."/>
            <person name="Smith J."/>
            <person name="Kraus R.H."/>
            <person name="Zhao Y."/>
            <person name="Ren L."/>
            <person name="Fei J."/>
            <person name="Morisson M."/>
            <person name="Kaiser P."/>
            <person name="Griffin D.K."/>
            <person name="Rao M."/>
            <person name="Pitel F."/>
            <person name="Wang J."/>
            <person name="Li N."/>
        </authorList>
    </citation>
    <scope>NUCLEOTIDE SEQUENCE [LARGE SCALE GENOMIC DNA]</scope>
</reference>